<gene>
    <name evidence="7" type="primary">rimI</name>
    <name evidence="7" type="ORF">SPTER_08580</name>
</gene>
<keyword evidence="4" id="KW-0012">Acyltransferase</keyword>
<comment type="similarity">
    <text evidence="1 5">Belongs to the acetyltransferase family. RimI subfamily.</text>
</comment>
<dbReference type="Proteomes" id="UP000320776">
    <property type="component" value="Chromosome"/>
</dbReference>
<dbReference type="PROSITE" id="PS51186">
    <property type="entry name" value="GNAT"/>
    <property type="match status" value="1"/>
</dbReference>
<dbReference type="Gene3D" id="3.40.630.30">
    <property type="match status" value="1"/>
</dbReference>
<keyword evidence="2 5" id="KW-0963">Cytoplasm</keyword>
<dbReference type="EC" id="2.3.1.266" evidence="5"/>
<dbReference type="EMBL" id="CP036259">
    <property type="protein sequence ID" value="QDR79583.1"/>
    <property type="molecule type" value="Genomic_DNA"/>
</dbReference>
<evidence type="ECO:0000256" key="5">
    <source>
        <dbReference type="RuleBase" id="RU363094"/>
    </source>
</evidence>
<dbReference type="InterPro" id="IPR006464">
    <property type="entry name" value="AcTrfase_RimI/Ard1"/>
</dbReference>
<organism evidence="7 8">
    <name type="scientific">Sporomusa termitida</name>
    <dbReference type="NCBI Taxonomy" id="2377"/>
    <lineage>
        <taxon>Bacteria</taxon>
        <taxon>Bacillati</taxon>
        <taxon>Bacillota</taxon>
        <taxon>Negativicutes</taxon>
        <taxon>Selenomonadales</taxon>
        <taxon>Sporomusaceae</taxon>
        <taxon>Sporomusa</taxon>
    </lineage>
</organism>
<evidence type="ECO:0000313" key="8">
    <source>
        <dbReference type="Proteomes" id="UP000320776"/>
    </source>
</evidence>
<dbReference type="InterPro" id="IPR000182">
    <property type="entry name" value="GNAT_dom"/>
</dbReference>
<dbReference type="Pfam" id="PF00583">
    <property type="entry name" value="Acetyltransf_1"/>
    <property type="match status" value="1"/>
</dbReference>
<proteinExistence type="inferred from homology"/>
<dbReference type="KEGG" id="sted:SPTER_08580"/>
<dbReference type="PANTHER" id="PTHR43420">
    <property type="entry name" value="ACETYLTRANSFERASE"/>
    <property type="match status" value="1"/>
</dbReference>
<dbReference type="OrthoDB" id="9794566at2"/>
<comment type="subcellular location">
    <subcellularLocation>
        <location evidence="5">Cytoplasm</location>
    </subcellularLocation>
</comment>
<evidence type="ECO:0000259" key="6">
    <source>
        <dbReference type="PROSITE" id="PS51186"/>
    </source>
</evidence>
<name>A0A517DQE8_9FIRM</name>
<dbReference type="NCBIfam" id="TIGR01575">
    <property type="entry name" value="rimI"/>
    <property type="match status" value="1"/>
</dbReference>
<dbReference type="InterPro" id="IPR016181">
    <property type="entry name" value="Acyl_CoA_acyltransferase"/>
</dbReference>
<accession>A0A517DQE8</accession>
<comment type="catalytic activity">
    <reaction evidence="5">
        <text>N-terminal L-alanyl-[ribosomal protein bS18] + acetyl-CoA = N-terminal N(alpha)-acetyl-L-alanyl-[ribosomal protein bS18] + CoA + H(+)</text>
        <dbReference type="Rhea" id="RHEA:43756"/>
        <dbReference type="Rhea" id="RHEA-COMP:10676"/>
        <dbReference type="Rhea" id="RHEA-COMP:10677"/>
        <dbReference type="ChEBI" id="CHEBI:15378"/>
        <dbReference type="ChEBI" id="CHEBI:57287"/>
        <dbReference type="ChEBI" id="CHEBI:57288"/>
        <dbReference type="ChEBI" id="CHEBI:64718"/>
        <dbReference type="ChEBI" id="CHEBI:83683"/>
        <dbReference type="EC" id="2.3.1.266"/>
    </reaction>
</comment>
<evidence type="ECO:0000256" key="2">
    <source>
        <dbReference type="ARBA" id="ARBA00022490"/>
    </source>
</evidence>
<dbReference type="AlphaFoldDB" id="A0A517DQE8"/>
<feature type="domain" description="N-acetyltransferase" evidence="6">
    <location>
        <begin position="4"/>
        <end position="149"/>
    </location>
</feature>
<dbReference type="CDD" id="cd04301">
    <property type="entry name" value="NAT_SF"/>
    <property type="match status" value="1"/>
</dbReference>
<keyword evidence="8" id="KW-1185">Reference proteome</keyword>
<evidence type="ECO:0000256" key="3">
    <source>
        <dbReference type="ARBA" id="ARBA00022679"/>
    </source>
</evidence>
<evidence type="ECO:0000256" key="4">
    <source>
        <dbReference type="ARBA" id="ARBA00023315"/>
    </source>
</evidence>
<reference evidence="7 8" key="1">
    <citation type="submission" date="2019-02" db="EMBL/GenBank/DDBJ databases">
        <title>Closed genome of Sporomusa termitida DSM 4440.</title>
        <authorList>
            <person name="Poehlein A."/>
            <person name="Daniel R."/>
        </authorList>
    </citation>
    <scope>NUCLEOTIDE SEQUENCE [LARGE SCALE GENOMIC DNA]</scope>
    <source>
        <strain evidence="7 8">DSM 4440</strain>
    </source>
</reference>
<comment type="function">
    <text evidence="5">Acetylates the N-terminal alanine of ribosomal protein bS18.</text>
</comment>
<dbReference type="InterPro" id="IPR050680">
    <property type="entry name" value="YpeA/RimI_acetyltransf"/>
</dbReference>
<dbReference type="PANTHER" id="PTHR43420:SF44">
    <property type="entry name" value="ACETYLTRANSFERASE YPEA"/>
    <property type="match status" value="1"/>
</dbReference>
<dbReference type="GO" id="GO:0008999">
    <property type="term" value="F:protein-N-terminal-alanine acetyltransferase activity"/>
    <property type="evidence" value="ECO:0007669"/>
    <property type="project" value="UniProtKB-EC"/>
</dbReference>
<evidence type="ECO:0000313" key="7">
    <source>
        <dbReference type="EMBL" id="QDR79583.1"/>
    </source>
</evidence>
<dbReference type="RefSeq" id="WP_144349203.1">
    <property type="nucleotide sequence ID" value="NZ_CP036259.1"/>
</dbReference>
<dbReference type="SUPFAM" id="SSF55729">
    <property type="entry name" value="Acyl-CoA N-acyltransferases (Nat)"/>
    <property type="match status" value="1"/>
</dbReference>
<keyword evidence="3 7" id="KW-0808">Transferase</keyword>
<evidence type="ECO:0000256" key="1">
    <source>
        <dbReference type="ARBA" id="ARBA00005395"/>
    </source>
</evidence>
<protein>
    <recommendedName>
        <fullName evidence="5">[Ribosomal protein bS18]-alanine N-acetyltransferase</fullName>
        <ecNumber evidence="5">2.3.1.266</ecNumber>
    </recommendedName>
</protein>
<sequence length="149" mass="16731">MPELALRRMQKGDIDEVLIIEQEAFATPWSRAAFEEEIGNNDLAHYLVMTDDSRIVGYGGFWLVMDEAHVTNIALLPAYQGRGLGLLLLENMILAAKVKGAVSMTLEVRPANTAARKLYSRRGFIECGIRPNYYAELGEDALIMWLDKL</sequence>
<dbReference type="GO" id="GO:0005737">
    <property type="term" value="C:cytoplasm"/>
    <property type="evidence" value="ECO:0007669"/>
    <property type="project" value="UniProtKB-SubCell"/>
</dbReference>